<reference evidence="1" key="1">
    <citation type="journal article" date="2014" name="Front. Microbiol.">
        <title>High frequency of phylogenetically diverse reductive dehalogenase-homologous genes in deep subseafloor sedimentary metagenomes.</title>
        <authorList>
            <person name="Kawai M."/>
            <person name="Futagami T."/>
            <person name="Toyoda A."/>
            <person name="Takaki Y."/>
            <person name="Nishi S."/>
            <person name="Hori S."/>
            <person name="Arai W."/>
            <person name="Tsubouchi T."/>
            <person name="Morono Y."/>
            <person name="Uchiyama I."/>
            <person name="Ito T."/>
            <person name="Fujiyama A."/>
            <person name="Inagaki F."/>
            <person name="Takami H."/>
        </authorList>
    </citation>
    <scope>NUCLEOTIDE SEQUENCE</scope>
    <source>
        <strain evidence="1">Expedition CK06-06</strain>
    </source>
</reference>
<feature type="non-terminal residue" evidence="1">
    <location>
        <position position="1"/>
    </location>
</feature>
<accession>X1DGI7</accession>
<protein>
    <submittedName>
        <fullName evidence="1">Uncharacterized protein</fullName>
    </submittedName>
</protein>
<dbReference type="EMBL" id="BART01032102">
    <property type="protein sequence ID" value="GAH07420.1"/>
    <property type="molecule type" value="Genomic_DNA"/>
</dbReference>
<gene>
    <name evidence="1" type="ORF">S01H4_55593</name>
</gene>
<name>X1DGI7_9ZZZZ</name>
<sequence length="92" mass="10223">NPGSPSDEDYKVLPATHEIVGQFSGLLSRISQAALDNSITPDEAEEIRQSWDSLKSYAEGFVRCCEKGDFERIPKGSITETTEEVKPRSTLY</sequence>
<proteinExistence type="predicted"/>
<dbReference type="AlphaFoldDB" id="X1DGI7"/>
<evidence type="ECO:0000313" key="1">
    <source>
        <dbReference type="EMBL" id="GAH07420.1"/>
    </source>
</evidence>
<comment type="caution">
    <text evidence="1">The sequence shown here is derived from an EMBL/GenBank/DDBJ whole genome shotgun (WGS) entry which is preliminary data.</text>
</comment>
<organism evidence="1">
    <name type="scientific">marine sediment metagenome</name>
    <dbReference type="NCBI Taxonomy" id="412755"/>
    <lineage>
        <taxon>unclassified sequences</taxon>
        <taxon>metagenomes</taxon>
        <taxon>ecological metagenomes</taxon>
    </lineage>
</organism>